<dbReference type="VEuPathDB" id="GiardiaDB:GMRT_15990"/>
<sequence>MEATVLNTLYPNPSLLTAPALRVPGLSLTRKQRTQGSRPTSTRPKRIGTIEEPKPGHRKLTPEELESWSWLSELMALTDPSFTQTVQTTADIFERLHDGYIVGTLVEMLTRKRVQGLQRQAKHAAIYQVWQKVLGVLRTELCMPTTFLFCERDLAGDIVQFNASIYGLLKDLQTAYKRTPIRSLTPVEMTKTRPKKAKPVQQLITNQAQAQESLEELEECKNRWLEMLKLEPLTDSLAPPSWRSGRCFLAIARSLYSVLKSKTHSQKSLRLPYPNTTSQRESIDNIKYTLSLLSQCGVPSLSELDEQIDITSSSFFQKVLGHVAEQYPIRLINNHQIKYNPIELCVLERSVMQWLFSLDLFSRPPYLFSTPPRLNLLLNHLRSGLLFLDLAIIGLKLGKLVCSEVNLASLLTMREANNFPCFLGLKVLLLQKTFDKTSLVSILPTTSGDWPDDELVRVTTLSTEEMLILLEALHRSWNNIISKKTGPYIPFPPSFPLDGPLKYIDPSFTRPPMEVMIEGNIALPEIWSLPEVRGLPIHFQPDGEVVSIL</sequence>
<keyword evidence="3" id="KW-1185">Reference proteome</keyword>
<organism evidence="2 3">
    <name type="scientific">Giardia muris</name>
    <dbReference type="NCBI Taxonomy" id="5742"/>
    <lineage>
        <taxon>Eukaryota</taxon>
        <taxon>Metamonada</taxon>
        <taxon>Diplomonadida</taxon>
        <taxon>Hexamitidae</taxon>
        <taxon>Giardiinae</taxon>
        <taxon>Giardia</taxon>
    </lineage>
</organism>
<name>A0A4Z1SX28_GIAMU</name>
<proteinExistence type="predicted"/>
<dbReference type="AlphaFoldDB" id="A0A4Z1SX28"/>
<accession>A0A4Z1SX28</accession>
<dbReference type="EMBL" id="VDLU01000001">
    <property type="protein sequence ID" value="TNJ29395.1"/>
    <property type="molecule type" value="Genomic_DNA"/>
</dbReference>
<dbReference type="Proteomes" id="UP000315496">
    <property type="component" value="Chromosome 1"/>
</dbReference>
<evidence type="ECO:0000313" key="3">
    <source>
        <dbReference type="Proteomes" id="UP000315496"/>
    </source>
</evidence>
<feature type="region of interest" description="Disordered" evidence="1">
    <location>
        <begin position="26"/>
        <end position="61"/>
    </location>
</feature>
<protein>
    <submittedName>
        <fullName evidence="2">Uncharacterized protein</fullName>
    </submittedName>
</protein>
<dbReference type="OrthoDB" id="10253365at2759"/>
<comment type="caution">
    <text evidence="2">The sequence shown here is derived from an EMBL/GenBank/DDBJ whole genome shotgun (WGS) entry which is preliminary data.</text>
</comment>
<evidence type="ECO:0000256" key="1">
    <source>
        <dbReference type="SAM" id="MobiDB-lite"/>
    </source>
</evidence>
<evidence type="ECO:0000313" key="2">
    <source>
        <dbReference type="EMBL" id="TNJ29395.1"/>
    </source>
</evidence>
<reference evidence="2 3" key="1">
    <citation type="submission" date="2019-05" db="EMBL/GenBank/DDBJ databases">
        <title>The compact genome of Giardia muris reveals important steps in the evolution of intestinal protozoan parasites.</title>
        <authorList>
            <person name="Xu F."/>
            <person name="Jimenez-Gonzalez A."/>
            <person name="Einarsson E."/>
            <person name="Astvaldsson A."/>
            <person name="Peirasmaki D."/>
            <person name="Eckmann L."/>
            <person name="Andersson J.O."/>
            <person name="Svard S.G."/>
            <person name="Jerlstrom-Hultqvist J."/>
        </authorList>
    </citation>
    <scope>NUCLEOTIDE SEQUENCE [LARGE SCALE GENOMIC DNA]</scope>
    <source>
        <strain evidence="2 3">Roberts-Thomson</strain>
    </source>
</reference>
<gene>
    <name evidence="2" type="ORF">GMRT_15990</name>
</gene>